<evidence type="ECO:0000256" key="6">
    <source>
        <dbReference type="ARBA" id="ARBA00022989"/>
    </source>
</evidence>
<dbReference type="PANTHER" id="PTHR32196:SF21">
    <property type="entry name" value="ABC TRANSPORTER PERMEASE PROTEIN YPHD-RELATED"/>
    <property type="match status" value="1"/>
</dbReference>
<keyword evidence="6 8" id="KW-1133">Transmembrane helix</keyword>
<evidence type="ECO:0000256" key="8">
    <source>
        <dbReference type="SAM" id="Phobius"/>
    </source>
</evidence>
<dbReference type="Proteomes" id="UP000250462">
    <property type="component" value="Unassembled WGS sequence"/>
</dbReference>
<keyword evidence="3" id="KW-1003">Cell membrane</keyword>
<evidence type="ECO:0000256" key="2">
    <source>
        <dbReference type="ARBA" id="ARBA00022448"/>
    </source>
</evidence>
<dbReference type="Pfam" id="PF02653">
    <property type="entry name" value="BPD_transp_2"/>
    <property type="match status" value="1"/>
</dbReference>
<dbReference type="OrthoDB" id="7947581at2"/>
<proteinExistence type="predicted"/>
<feature type="transmembrane region" description="Helical" evidence="8">
    <location>
        <begin position="40"/>
        <end position="63"/>
    </location>
</feature>
<evidence type="ECO:0000313" key="9">
    <source>
        <dbReference type="EMBL" id="RAW13822.1"/>
    </source>
</evidence>
<keyword evidence="7 8" id="KW-0472">Membrane</keyword>
<dbReference type="EMBL" id="QMIG01000011">
    <property type="protein sequence ID" value="RAW13822.1"/>
    <property type="molecule type" value="Genomic_DNA"/>
</dbReference>
<name>A0A329QR21_9ACTN</name>
<keyword evidence="4" id="KW-0997">Cell inner membrane</keyword>
<reference evidence="9 10" key="1">
    <citation type="submission" date="2018-06" db="EMBL/GenBank/DDBJ databases">
        <title>Phytoactinopolyspora halophila sp. nov., a novel halophilic actinomycete isolated from a saline soil in China.</title>
        <authorList>
            <person name="Tang S.-K."/>
        </authorList>
    </citation>
    <scope>NUCLEOTIDE SEQUENCE [LARGE SCALE GENOMIC DNA]</scope>
    <source>
        <strain evidence="9 10">YIM 96934</strain>
    </source>
</reference>
<comment type="caution">
    <text evidence="9">The sequence shown here is derived from an EMBL/GenBank/DDBJ whole genome shotgun (WGS) entry which is preliminary data.</text>
</comment>
<protein>
    <submittedName>
        <fullName evidence="9">ABC transporter permease</fullName>
    </submittedName>
</protein>
<feature type="transmembrane region" description="Helical" evidence="8">
    <location>
        <begin position="224"/>
        <end position="245"/>
    </location>
</feature>
<feature type="transmembrane region" description="Helical" evidence="8">
    <location>
        <begin position="123"/>
        <end position="142"/>
    </location>
</feature>
<feature type="transmembrane region" description="Helical" evidence="8">
    <location>
        <begin position="173"/>
        <end position="193"/>
    </location>
</feature>
<comment type="subcellular location">
    <subcellularLocation>
        <location evidence="1">Cell membrane</location>
        <topology evidence="1">Multi-pass membrane protein</topology>
    </subcellularLocation>
</comment>
<evidence type="ECO:0000256" key="1">
    <source>
        <dbReference type="ARBA" id="ARBA00004651"/>
    </source>
</evidence>
<evidence type="ECO:0000256" key="5">
    <source>
        <dbReference type="ARBA" id="ARBA00022692"/>
    </source>
</evidence>
<dbReference type="CDD" id="cd06579">
    <property type="entry name" value="TM_PBP1_transp_AraH_like"/>
    <property type="match status" value="1"/>
</dbReference>
<feature type="transmembrane region" description="Helical" evidence="8">
    <location>
        <begin position="94"/>
        <end position="116"/>
    </location>
</feature>
<evidence type="ECO:0000256" key="4">
    <source>
        <dbReference type="ARBA" id="ARBA00022519"/>
    </source>
</evidence>
<keyword evidence="2" id="KW-0813">Transport</keyword>
<keyword evidence="10" id="KW-1185">Reference proteome</keyword>
<organism evidence="9 10">
    <name type="scientific">Phytoactinopolyspora halophila</name>
    <dbReference type="NCBI Taxonomy" id="1981511"/>
    <lineage>
        <taxon>Bacteria</taxon>
        <taxon>Bacillati</taxon>
        <taxon>Actinomycetota</taxon>
        <taxon>Actinomycetes</taxon>
        <taxon>Jiangellales</taxon>
        <taxon>Jiangellaceae</taxon>
        <taxon>Phytoactinopolyspora</taxon>
    </lineage>
</organism>
<feature type="transmembrane region" description="Helical" evidence="8">
    <location>
        <begin position="70"/>
        <end position="88"/>
    </location>
</feature>
<gene>
    <name evidence="9" type="ORF">DPM12_12530</name>
</gene>
<evidence type="ECO:0000256" key="3">
    <source>
        <dbReference type="ARBA" id="ARBA00022475"/>
    </source>
</evidence>
<dbReference type="RefSeq" id="WP_112258664.1">
    <property type="nucleotide sequence ID" value="NZ_QMIG01000011.1"/>
</dbReference>
<sequence>MKQRFSEALGRHEAILAAAICALVIGFAIAAPAFLGAGHLFSILRSMIVIGIMALGLLVVLIAGGVDVSVSATAVASMYVTVVTLTEIGYDGPVIVAFLISAVLGAALGLVNGALVSLFRLPTLIVTLGTLTLYRGALLAFVGTDRLMDLPAQMAELGRASVFVLQSSGGTRAPLHVGVVVLVTLAVALALALRYTGWGRAVYTLGGNEDAARRLGVPIVPVRLSVFAVSGGLAGIAGLMSASLIRAADPFTIVGSELTVLAAVILGGASIAGGRGTVLGTMFGVLLVTLVDSSLVLVGIPTEWKQVFVGVFLLLGVATPAIRRRRMARQRGVVAAA</sequence>
<dbReference type="InterPro" id="IPR001851">
    <property type="entry name" value="ABC_transp_permease"/>
</dbReference>
<feature type="transmembrane region" description="Helical" evidence="8">
    <location>
        <begin position="278"/>
        <end position="300"/>
    </location>
</feature>
<dbReference type="GO" id="GO:0022857">
    <property type="term" value="F:transmembrane transporter activity"/>
    <property type="evidence" value="ECO:0007669"/>
    <property type="project" value="InterPro"/>
</dbReference>
<evidence type="ECO:0000256" key="7">
    <source>
        <dbReference type="ARBA" id="ARBA00023136"/>
    </source>
</evidence>
<keyword evidence="5 8" id="KW-0812">Transmembrane</keyword>
<dbReference type="PANTHER" id="PTHR32196">
    <property type="entry name" value="ABC TRANSPORTER PERMEASE PROTEIN YPHD-RELATED-RELATED"/>
    <property type="match status" value="1"/>
</dbReference>
<feature type="transmembrane region" description="Helical" evidence="8">
    <location>
        <begin position="251"/>
        <end position="271"/>
    </location>
</feature>
<dbReference type="GO" id="GO:0005886">
    <property type="term" value="C:plasma membrane"/>
    <property type="evidence" value="ECO:0007669"/>
    <property type="project" value="UniProtKB-SubCell"/>
</dbReference>
<evidence type="ECO:0000313" key="10">
    <source>
        <dbReference type="Proteomes" id="UP000250462"/>
    </source>
</evidence>
<feature type="transmembrane region" description="Helical" evidence="8">
    <location>
        <begin position="306"/>
        <end position="322"/>
    </location>
</feature>
<dbReference type="AlphaFoldDB" id="A0A329QR21"/>
<accession>A0A329QR21</accession>